<proteinExistence type="predicted"/>
<accession>A0A9W8IL45</accession>
<reference evidence="2" key="1">
    <citation type="submission" date="2022-07" db="EMBL/GenBank/DDBJ databases">
        <title>Phylogenomic reconstructions and comparative analyses of Kickxellomycotina fungi.</title>
        <authorList>
            <person name="Reynolds N.K."/>
            <person name="Stajich J.E."/>
            <person name="Barry K."/>
            <person name="Grigoriev I.V."/>
            <person name="Crous P."/>
            <person name="Smith M.E."/>
        </authorList>
    </citation>
    <scope>NUCLEOTIDE SEQUENCE</scope>
    <source>
        <strain evidence="2">RSA 476</strain>
    </source>
</reference>
<feature type="compositionally biased region" description="Gly residues" evidence="1">
    <location>
        <begin position="732"/>
        <end position="742"/>
    </location>
</feature>
<dbReference type="GO" id="GO:0003677">
    <property type="term" value="F:DNA binding"/>
    <property type="evidence" value="ECO:0007669"/>
    <property type="project" value="InterPro"/>
</dbReference>
<evidence type="ECO:0000313" key="2">
    <source>
        <dbReference type="EMBL" id="KAJ2866423.1"/>
    </source>
</evidence>
<feature type="compositionally biased region" description="Polar residues" evidence="1">
    <location>
        <begin position="705"/>
        <end position="714"/>
    </location>
</feature>
<protein>
    <submittedName>
        <fullName evidence="2">Uncharacterized protein</fullName>
    </submittedName>
</protein>
<feature type="region of interest" description="Disordered" evidence="1">
    <location>
        <begin position="867"/>
        <end position="917"/>
    </location>
</feature>
<evidence type="ECO:0000313" key="3">
    <source>
        <dbReference type="Proteomes" id="UP001140074"/>
    </source>
</evidence>
<feature type="compositionally biased region" description="Low complexity" evidence="1">
    <location>
        <begin position="887"/>
        <end position="902"/>
    </location>
</feature>
<feature type="region of interest" description="Disordered" evidence="1">
    <location>
        <begin position="705"/>
        <end position="829"/>
    </location>
</feature>
<feature type="compositionally biased region" description="Polar residues" evidence="1">
    <location>
        <begin position="777"/>
        <end position="798"/>
    </location>
</feature>
<evidence type="ECO:0000256" key="1">
    <source>
        <dbReference type="SAM" id="MobiDB-lite"/>
    </source>
</evidence>
<dbReference type="AlphaFoldDB" id="A0A9W8IL45"/>
<feature type="region of interest" description="Disordered" evidence="1">
    <location>
        <begin position="651"/>
        <end position="690"/>
    </location>
</feature>
<dbReference type="EMBL" id="JANBUY010000038">
    <property type="protein sequence ID" value="KAJ2866423.1"/>
    <property type="molecule type" value="Genomic_DNA"/>
</dbReference>
<gene>
    <name evidence="2" type="ORF">GGH94_001542</name>
</gene>
<dbReference type="Gene3D" id="1.10.443.20">
    <property type="entry name" value="Centromere DNA-binding protein complex CBF3 subunit, domain 2"/>
    <property type="match status" value="1"/>
</dbReference>
<comment type="caution">
    <text evidence="2">The sequence shown here is derived from an EMBL/GenBank/DDBJ whole genome shotgun (WGS) entry which is preliminary data.</text>
</comment>
<organism evidence="2 3">
    <name type="scientific">Coemansia aciculifera</name>
    <dbReference type="NCBI Taxonomy" id="417176"/>
    <lineage>
        <taxon>Eukaryota</taxon>
        <taxon>Fungi</taxon>
        <taxon>Fungi incertae sedis</taxon>
        <taxon>Zoopagomycota</taxon>
        <taxon>Kickxellomycotina</taxon>
        <taxon>Kickxellomycetes</taxon>
        <taxon>Kickxellales</taxon>
        <taxon>Kickxellaceae</taxon>
        <taxon>Coemansia</taxon>
    </lineage>
</organism>
<sequence>MTLYSKQDLKESQELFKGCDFISKKTRSIYAWRTALWVRFCNERKEGFQVTEDKLIEYLDWLFEIDLVNKINTKKNYVPDILRDHMGSVICLWRIQTGDNSDLVSPKEGTRYQAKWDDILRAYPRRERFLTRPHIIEGRGINAATGKATPETSPRMHTSYQSSYNRDIGGGSGGHRFYPHYPGHQQNMPPQRQQPVIAPYQHSQHSLQLHGRRPLTQPHNMRTQQLQQHQQQQYQPQLAGVAEPTEHCWQLRWMLSESWAPVASRLLFTLAMSTWVEAACVVGLQLSDVHFASSTMAPRLPSSVLRISLVVPQASSARHGPGGPGPASFTARQQFSIIRSRSPLLCSWNALAVALFYRWHIAGASPPTFTNSQWQSTLAVPANLSGYMSPSMASDGGQQDSRMAIAAIESRLISATERLSLVRELLPRDRLPVESLQRALSQSLHRAQGGTAQQDSQAAYNDFTPLADGGSPDRLSQLRTANSGYFAHHHMIQRHNVIPPESLQRTIFPWATAMMSTIPGSPNSSEHENAKRFLDFILDMRIILLQDLAVLRCCNAPILHEADAASILGSQLFSTPDFARYCETMKVEAAEEISLLRHDLDLAMSNGEHYGDVSRGTDIALYGTGQPMQHLNDLSGQGTTLPPVLSQRRIRGSMMPDSPDRESFSPTISPSPPVQDPRSSSLNPAPYMEDPHSINIQQQHTPLMANQQVQSHSLPTRPLDGWSDSYFNHGGSSNGTPGGFGAAGPSTASGSQAHSAKRRRPEISSGLVSPSAIAMPRSNSPYNRVPSPKSNWQSTHSQRLSRSPPRPVRSPLGGSTGNSSYRVGPPPSYVTGTTTLPSISQFVQPASGALPLPIGSPSLGRVATHDQLQRSGAIHRRDAANPHFPPSSLRRSSGSVGEESSIGGIGDTTVTGRDELSRSEQDQITFLREENAYLKQRLHQLEISVSQRQAEVENRMARMEQYMTRTNERTL</sequence>
<keyword evidence="3" id="KW-1185">Reference proteome</keyword>
<dbReference type="Proteomes" id="UP001140074">
    <property type="component" value="Unassembled WGS sequence"/>
</dbReference>
<name>A0A9W8IL45_9FUNG</name>
<dbReference type="InterPro" id="IPR038279">
    <property type="entry name" value="Ndc10_dom2_sf"/>
</dbReference>